<keyword evidence="1" id="KW-0812">Transmembrane</keyword>
<dbReference type="AlphaFoldDB" id="A4X382"/>
<dbReference type="RefSeq" id="WP_011904766.1">
    <property type="nucleotide sequence ID" value="NC_009380.1"/>
</dbReference>
<proteinExistence type="predicted"/>
<reference evidence="3" key="1">
    <citation type="journal article" date="2007" name="Proc. Natl. Acad. Sci. U.S.A.">
        <title>Genome sequencing reveals complex secondary metabolome in the marine actinomycete Salinispora tropica.</title>
        <authorList>
            <person name="Udwary D.W."/>
            <person name="Zeigler L."/>
            <person name="Asolkar R.N."/>
            <person name="Singan V."/>
            <person name="Lapidus A."/>
            <person name="Fenical W."/>
            <person name="Jensen P.R."/>
            <person name="Moore B.S."/>
        </authorList>
    </citation>
    <scope>NUCLEOTIDE SEQUENCE [LARGE SCALE GENOMIC DNA]</scope>
    <source>
        <strain evidence="3">ATCC BAA-916 / DSM 44818 / CNB-440</strain>
    </source>
</reference>
<sequence>MHDEMRVVEPMHSGLRDVRWPEAAEIRARARRRSRRTALLAGVVLVGTLAVATVAVVNRPWDYSPAASAPVRAAGSTPTSLAGQAAAMRSDLPPDLFVQQSDLVVPTELHLDETVLGGPVTLGLGRDRCALGPEAEAWMSRSQTLLRWPAGSPDRLGDILVVQDLYRFRDDGAARYLAEIRQAIVACPETWEAWATDDKGSATSVKAVHRWDLPKVDFAGDESLLLRHSSSLLPNPVLGELQTVMNSPDLRVVLRVGDLVTVLFVSMAGEAELVRLAAVAARRMCIAASPSC</sequence>
<keyword evidence="3" id="KW-1185">Reference proteome</keyword>
<gene>
    <name evidence="2" type="ordered locus">Strop_0855</name>
</gene>
<name>A4X382_SALTO</name>
<dbReference type="Proteomes" id="UP000000235">
    <property type="component" value="Chromosome"/>
</dbReference>
<dbReference type="KEGG" id="stp:Strop_0855"/>
<protein>
    <submittedName>
        <fullName evidence="2">Uncharacterized protein</fullName>
    </submittedName>
</protein>
<dbReference type="eggNOG" id="ENOG50321MX">
    <property type="taxonomic scope" value="Bacteria"/>
</dbReference>
<dbReference type="PATRIC" id="fig|369723.5.peg.873"/>
<dbReference type="STRING" id="369723.Strop_0855"/>
<evidence type="ECO:0000256" key="1">
    <source>
        <dbReference type="SAM" id="Phobius"/>
    </source>
</evidence>
<evidence type="ECO:0000313" key="2">
    <source>
        <dbReference type="EMBL" id="ABP53332.1"/>
    </source>
</evidence>
<evidence type="ECO:0000313" key="3">
    <source>
        <dbReference type="Proteomes" id="UP000000235"/>
    </source>
</evidence>
<feature type="transmembrane region" description="Helical" evidence="1">
    <location>
        <begin position="37"/>
        <end position="57"/>
    </location>
</feature>
<keyword evidence="1" id="KW-1133">Transmembrane helix</keyword>
<keyword evidence="1" id="KW-0472">Membrane</keyword>
<dbReference type="HOGENOM" id="CLU_952799_0_0_11"/>
<organism evidence="2 3">
    <name type="scientific">Salinispora tropica (strain ATCC BAA-916 / DSM 44818 / JCM 13857 / NBRC 105044 / CNB-440)</name>
    <dbReference type="NCBI Taxonomy" id="369723"/>
    <lineage>
        <taxon>Bacteria</taxon>
        <taxon>Bacillati</taxon>
        <taxon>Actinomycetota</taxon>
        <taxon>Actinomycetes</taxon>
        <taxon>Micromonosporales</taxon>
        <taxon>Micromonosporaceae</taxon>
        <taxon>Salinispora</taxon>
    </lineage>
</organism>
<dbReference type="EMBL" id="CP000667">
    <property type="protein sequence ID" value="ABP53332.1"/>
    <property type="molecule type" value="Genomic_DNA"/>
</dbReference>
<accession>A4X382</accession>